<evidence type="ECO:0000256" key="5">
    <source>
        <dbReference type="ARBA" id="ARBA00023125"/>
    </source>
</evidence>
<protein>
    <recommendedName>
        <fullName evidence="7">MutS protein homolog 3</fullName>
    </recommendedName>
</protein>
<dbReference type="InterPro" id="IPR007860">
    <property type="entry name" value="DNA_mmatch_repair_MutS_con_dom"/>
</dbReference>
<dbReference type="InterPro" id="IPR016151">
    <property type="entry name" value="DNA_mismatch_repair_MutS_N"/>
</dbReference>
<dbReference type="PANTHER" id="PTHR11361:SF34">
    <property type="entry name" value="DNA MISMATCH REPAIR PROTEIN MSH1, MITOCHONDRIAL"/>
    <property type="match status" value="1"/>
</dbReference>
<evidence type="ECO:0000256" key="4">
    <source>
        <dbReference type="ARBA" id="ARBA00022840"/>
    </source>
</evidence>
<evidence type="ECO:0000259" key="9">
    <source>
        <dbReference type="PROSITE" id="PS00486"/>
    </source>
</evidence>
<dbReference type="FunFam" id="1.10.1420.10:FF:000004">
    <property type="entry name" value="DNA mismatch repair protein Msh3"/>
    <property type="match status" value="1"/>
</dbReference>
<feature type="domain" description="DNA mismatch repair proteins mutS family" evidence="9">
    <location>
        <begin position="750"/>
        <end position="766"/>
    </location>
</feature>
<dbReference type="InterPro" id="IPR036187">
    <property type="entry name" value="DNA_mismatch_repair_MutS_sf"/>
</dbReference>
<evidence type="ECO:0000256" key="2">
    <source>
        <dbReference type="ARBA" id="ARBA00022741"/>
    </source>
</evidence>
<dbReference type="Pfam" id="PF01624">
    <property type="entry name" value="MutS_I"/>
    <property type="match status" value="1"/>
</dbReference>
<evidence type="ECO:0000256" key="1">
    <source>
        <dbReference type="ARBA" id="ARBA00007094"/>
    </source>
</evidence>
<dbReference type="PROSITE" id="PS00486">
    <property type="entry name" value="DNA_MISMATCH_REPAIR_2"/>
    <property type="match status" value="1"/>
</dbReference>
<gene>
    <name evidence="10" type="primary">MSH3</name>
    <name evidence="10" type="ORF">MNAN1_002984</name>
</gene>
<dbReference type="AlphaFoldDB" id="A0AAF0ESF3"/>
<keyword evidence="3" id="KW-0227">DNA damage</keyword>
<dbReference type="InterPro" id="IPR036678">
    <property type="entry name" value="MutS_con_dom_sf"/>
</dbReference>
<keyword evidence="2" id="KW-0547">Nucleotide-binding</keyword>
<dbReference type="SMART" id="SM00534">
    <property type="entry name" value="MUTSac"/>
    <property type="match status" value="1"/>
</dbReference>
<dbReference type="Pfam" id="PF05188">
    <property type="entry name" value="MutS_II"/>
    <property type="match status" value="1"/>
</dbReference>
<dbReference type="InterPro" id="IPR000432">
    <property type="entry name" value="DNA_mismatch_repair_MutS_C"/>
</dbReference>
<keyword evidence="4" id="KW-0067">ATP-binding</keyword>
<evidence type="ECO:0000256" key="8">
    <source>
        <dbReference type="SAM" id="MobiDB-lite"/>
    </source>
</evidence>
<dbReference type="InterPro" id="IPR007696">
    <property type="entry name" value="DNA_mismatch_repair_MutS_core"/>
</dbReference>
<dbReference type="Gene3D" id="1.10.1420.10">
    <property type="match status" value="2"/>
</dbReference>
<dbReference type="Proteomes" id="UP001213623">
    <property type="component" value="Chromosome 5"/>
</dbReference>
<dbReference type="SUPFAM" id="SSF48334">
    <property type="entry name" value="DNA repair protein MutS, domain III"/>
    <property type="match status" value="1"/>
</dbReference>
<dbReference type="Pfam" id="PF00488">
    <property type="entry name" value="MutS_V"/>
    <property type="match status" value="1"/>
</dbReference>
<dbReference type="SUPFAM" id="SSF55271">
    <property type="entry name" value="DNA repair protein MutS, domain I"/>
    <property type="match status" value="1"/>
</dbReference>
<evidence type="ECO:0000256" key="7">
    <source>
        <dbReference type="ARBA" id="ARBA00029792"/>
    </source>
</evidence>
<dbReference type="SMART" id="SM00533">
    <property type="entry name" value="MUTSd"/>
    <property type="match status" value="1"/>
</dbReference>
<dbReference type="GO" id="GO:0140664">
    <property type="term" value="F:ATP-dependent DNA damage sensor activity"/>
    <property type="evidence" value="ECO:0007669"/>
    <property type="project" value="InterPro"/>
</dbReference>
<dbReference type="Gene3D" id="3.30.420.110">
    <property type="entry name" value="MutS, connector domain"/>
    <property type="match status" value="1"/>
</dbReference>
<dbReference type="SUPFAM" id="SSF52540">
    <property type="entry name" value="P-loop containing nucleoside triphosphate hydrolases"/>
    <property type="match status" value="1"/>
</dbReference>
<dbReference type="PANTHER" id="PTHR11361">
    <property type="entry name" value="DNA MISMATCH REPAIR PROTEIN MUTS FAMILY MEMBER"/>
    <property type="match status" value="1"/>
</dbReference>
<dbReference type="EMBL" id="CP119896">
    <property type="protein sequence ID" value="WFD27976.1"/>
    <property type="molecule type" value="Genomic_DNA"/>
</dbReference>
<keyword evidence="6" id="KW-0234">DNA repair</keyword>
<dbReference type="InterPro" id="IPR007695">
    <property type="entry name" value="DNA_mismatch_repair_MutS-lik_N"/>
</dbReference>
<dbReference type="GO" id="GO:0030983">
    <property type="term" value="F:mismatched DNA binding"/>
    <property type="evidence" value="ECO:0007669"/>
    <property type="project" value="InterPro"/>
</dbReference>
<reference evidence="10" key="1">
    <citation type="submission" date="2023-03" db="EMBL/GenBank/DDBJ databases">
        <title>Mating type loci evolution in Malassezia.</title>
        <authorList>
            <person name="Coelho M.A."/>
        </authorList>
    </citation>
    <scope>NUCLEOTIDE SEQUENCE</scope>
    <source>
        <strain evidence="10">CBS 9557</strain>
    </source>
</reference>
<feature type="region of interest" description="Disordered" evidence="8">
    <location>
        <begin position="14"/>
        <end position="42"/>
    </location>
</feature>
<dbReference type="InterPro" id="IPR045076">
    <property type="entry name" value="MutS"/>
</dbReference>
<dbReference type="Gene3D" id="3.40.50.300">
    <property type="entry name" value="P-loop containing nucleotide triphosphate hydrolases"/>
    <property type="match status" value="1"/>
</dbReference>
<dbReference type="Gene3D" id="3.40.1170.10">
    <property type="entry name" value="DNA repair protein MutS, domain I"/>
    <property type="match status" value="1"/>
</dbReference>
<evidence type="ECO:0000256" key="6">
    <source>
        <dbReference type="ARBA" id="ARBA00023204"/>
    </source>
</evidence>
<sequence>MPGPAQPTLRAFLARAPHTQEPTRRPSKRARTSTTKPIPSDAPVYTPLENQILALQRAHPGMVLLIEVGYKFKFYGNDAHIASQALNIACFREKNLDAAMIPVPRMAVHVKRLLALGHKVGVCRQTETRALKAATEHAHQPFARALTNVYTASTWIDDVSAPDAGDEQVIVAVVGADRPGAPRFGLVAVDMTSSQATYDDFGDDALGTALETRLVHLGPKELVLARSLDQHTRHFVRKWAGSHRRVEEADACDAPVPGLAEHMHGAALAWAAALPVNVQRALLLLLTHLHGFRLVSALTCPDNFMTLTERSSMLLSGPTLAHLEVLQNATDGTPSGSLFWLLDECATAMGRRLLRQWVRRPLLDAAQIAARAQAVDLVRERRQPILHRAVALLTHLPDVARGLARITHGLVDAPELATILLAFHRVTHEFVDLPPTGSALLDSALHDLGAARDDVSRFVTALDMTRARKNDLAHLYTDPGRYPAIQDGQATLRADDEALHVHLLDLRRSLQRPALQYTHVSGIDHLIEVRRADAPRVPADWLRVSATQRVVRFHTPTIVQLHKQRDRHSESLAAAALAAFQEFQAHVAEAYVPLRRVAQALATLDAITSLARVASRPGYVRPIVHPPGDGAPQLCLTQFRHPMTEARLAQAYVPNDLTLGRTAQGDLAPRGVLLTGSNMGGKSSTVRAIALCVLLAQIGAFVPCQAAELTCLDAIATRMGAHDDVLHGQSTFMVEAEDTARILRTATDRTLVVLDEFGRGTSTFDGIALADAVLRSLLERGAHMPLLLFITHYLPLTRWAHVYPERLMNMHMAVQVTHADDGRNEEASEVVFLHRLAPGPALHSFGIHIATLAGMPLPVTARARAIAAHAQSTHTHAERRRLSTRFLRAVHGGHVQTAWDLVHAMSVL</sequence>
<evidence type="ECO:0000313" key="11">
    <source>
        <dbReference type="Proteomes" id="UP001213623"/>
    </source>
</evidence>
<dbReference type="GO" id="GO:0005634">
    <property type="term" value="C:nucleus"/>
    <property type="evidence" value="ECO:0007669"/>
    <property type="project" value="TreeGrafter"/>
</dbReference>
<keyword evidence="5" id="KW-0238">DNA-binding</keyword>
<organism evidence="10 11">
    <name type="scientific">Malassezia nana</name>
    <dbReference type="NCBI Taxonomy" id="180528"/>
    <lineage>
        <taxon>Eukaryota</taxon>
        <taxon>Fungi</taxon>
        <taxon>Dikarya</taxon>
        <taxon>Basidiomycota</taxon>
        <taxon>Ustilaginomycotina</taxon>
        <taxon>Malasseziomycetes</taxon>
        <taxon>Malasseziales</taxon>
        <taxon>Malasseziaceae</taxon>
        <taxon>Malassezia</taxon>
    </lineage>
</organism>
<dbReference type="InterPro" id="IPR017261">
    <property type="entry name" value="DNA_mismatch_repair_MutS/MSH"/>
</dbReference>
<dbReference type="GO" id="GO:0005524">
    <property type="term" value="F:ATP binding"/>
    <property type="evidence" value="ECO:0007669"/>
    <property type="project" value="UniProtKB-KW"/>
</dbReference>
<name>A0AAF0ESF3_9BASI</name>
<accession>A0AAF0ESF3</accession>
<evidence type="ECO:0000256" key="3">
    <source>
        <dbReference type="ARBA" id="ARBA00022763"/>
    </source>
</evidence>
<proteinExistence type="inferred from homology"/>
<dbReference type="GO" id="GO:0006298">
    <property type="term" value="P:mismatch repair"/>
    <property type="evidence" value="ECO:0007669"/>
    <property type="project" value="InterPro"/>
</dbReference>
<dbReference type="PIRSF" id="PIRSF037677">
    <property type="entry name" value="DNA_mis_repair_Msh6"/>
    <property type="match status" value="1"/>
</dbReference>
<dbReference type="Pfam" id="PF05192">
    <property type="entry name" value="MutS_III"/>
    <property type="match status" value="1"/>
</dbReference>
<dbReference type="InterPro" id="IPR027417">
    <property type="entry name" value="P-loop_NTPase"/>
</dbReference>
<keyword evidence="11" id="KW-1185">Reference proteome</keyword>
<comment type="similarity">
    <text evidence="1">Belongs to the DNA mismatch repair MutS family. MSH3 subfamily.</text>
</comment>
<dbReference type="NCBIfam" id="NF003810">
    <property type="entry name" value="PRK05399.1"/>
    <property type="match status" value="1"/>
</dbReference>
<evidence type="ECO:0000313" key="10">
    <source>
        <dbReference type="EMBL" id="WFD27976.1"/>
    </source>
</evidence>